<proteinExistence type="predicted"/>
<comment type="caution">
    <text evidence="1">The sequence shown here is derived from an EMBL/GenBank/DDBJ whole genome shotgun (WGS) entry which is preliminary data.</text>
</comment>
<evidence type="ECO:0000313" key="2">
    <source>
        <dbReference type="Proteomes" id="UP000639772"/>
    </source>
</evidence>
<evidence type="ECO:0000313" key="1">
    <source>
        <dbReference type="EMBL" id="KAG0503611.1"/>
    </source>
</evidence>
<reference evidence="1 2" key="1">
    <citation type="journal article" date="2020" name="Nat. Food">
        <title>A phased Vanilla planifolia genome enables genetic improvement of flavour and production.</title>
        <authorList>
            <person name="Hasing T."/>
            <person name="Tang H."/>
            <person name="Brym M."/>
            <person name="Khazi F."/>
            <person name="Huang T."/>
            <person name="Chambers A.H."/>
        </authorList>
    </citation>
    <scope>NUCLEOTIDE SEQUENCE [LARGE SCALE GENOMIC DNA]</scope>
    <source>
        <tissue evidence="1">Leaf</tissue>
    </source>
</reference>
<organism evidence="1 2">
    <name type="scientific">Vanilla planifolia</name>
    <name type="common">Vanilla</name>
    <dbReference type="NCBI Taxonomy" id="51239"/>
    <lineage>
        <taxon>Eukaryota</taxon>
        <taxon>Viridiplantae</taxon>
        <taxon>Streptophyta</taxon>
        <taxon>Embryophyta</taxon>
        <taxon>Tracheophyta</taxon>
        <taxon>Spermatophyta</taxon>
        <taxon>Magnoliopsida</taxon>
        <taxon>Liliopsida</taxon>
        <taxon>Asparagales</taxon>
        <taxon>Orchidaceae</taxon>
        <taxon>Vanilloideae</taxon>
        <taxon>Vanilleae</taxon>
        <taxon>Vanilla</taxon>
    </lineage>
</organism>
<sequence length="208" mass="23531">MVAHAAVRLPFVAPSGEVSGVGRLVALCPFTLVLLFFRSPFSGSPSTQLFVPAYCRRGFLRQQTPNKLSILEWRKEPPPLFPTSSTVQLPLGVQFLDAMVAVNICSPCWTIEEDCWYSEDCLKGCDTIVDVEEYLGHVVLLKQQFMICKFFLTNFAELMYRVIRLKASRVALVQEKRFGKLRRPKVLNEDHLDNLILGGVDSIHIEVK</sequence>
<dbReference type="EMBL" id="JADCNM010000001">
    <property type="protein sequence ID" value="KAG0503611.1"/>
    <property type="molecule type" value="Genomic_DNA"/>
</dbReference>
<accession>A0A835SCC2</accession>
<dbReference type="Proteomes" id="UP000639772">
    <property type="component" value="Chromosome 1"/>
</dbReference>
<gene>
    <name evidence="1" type="ORF">HPP92_003683</name>
</gene>
<dbReference type="AlphaFoldDB" id="A0A835SCC2"/>
<protein>
    <submittedName>
        <fullName evidence="1">Uncharacterized protein</fullName>
    </submittedName>
</protein>
<name>A0A835SCC2_VANPL</name>